<accession>A0A8I0L3V2</accession>
<dbReference type="Gene3D" id="1.10.3730.10">
    <property type="entry name" value="ProC C-terminal domain-like"/>
    <property type="match status" value="1"/>
</dbReference>
<evidence type="ECO:0000313" key="3">
    <source>
        <dbReference type="EMBL" id="MBD4336909.1"/>
    </source>
</evidence>
<evidence type="ECO:0000256" key="1">
    <source>
        <dbReference type="ARBA" id="ARBA00023002"/>
    </source>
</evidence>
<dbReference type="InterPro" id="IPR008927">
    <property type="entry name" value="6-PGluconate_DH-like_C_sf"/>
</dbReference>
<protein>
    <submittedName>
        <fullName evidence="3">Pyrroline-5-carboxylate reductase</fullName>
    </submittedName>
</protein>
<dbReference type="InterPro" id="IPR029036">
    <property type="entry name" value="P5CR_dimer"/>
</dbReference>
<dbReference type="InterPro" id="IPR053790">
    <property type="entry name" value="P5CR-like_CS"/>
</dbReference>
<feature type="non-terminal residue" evidence="3">
    <location>
        <position position="1"/>
    </location>
</feature>
<dbReference type="SUPFAM" id="SSF48179">
    <property type="entry name" value="6-phosphogluconate dehydrogenase C-terminal domain-like"/>
    <property type="match status" value="1"/>
</dbReference>
<sequence>SGKHPGKLQSEVCSPGGTTIAGVRALEQRGARAAAMDAVIAAYERTCELTAH</sequence>
<comment type="caution">
    <text evidence="3">The sequence shown here is derived from an EMBL/GenBank/DDBJ whole genome shotgun (WGS) entry which is preliminary data.</text>
</comment>
<evidence type="ECO:0000313" key="4">
    <source>
        <dbReference type="Proteomes" id="UP000653002"/>
    </source>
</evidence>
<dbReference type="GO" id="GO:0004735">
    <property type="term" value="F:pyrroline-5-carboxylate reductase activity"/>
    <property type="evidence" value="ECO:0007669"/>
    <property type="project" value="TreeGrafter"/>
</dbReference>
<feature type="domain" description="Pyrroline-5-carboxylate reductase dimerisation" evidence="2">
    <location>
        <begin position="2"/>
        <end position="49"/>
    </location>
</feature>
<organism evidence="3 4">
    <name type="scientific">Xanthomonas citri pv. citri</name>
    <dbReference type="NCBI Taxonomy" id="611301"/>
    <lineage>
        <taxon>Bacteria</taxon>
        <taxon>Pseudomonadati</taxon>
        <taxon>Pseudomonadota</taxon>
        <taxon>Gammaproteobacteria</taxon>
        <taxon>Lysobacterales</taxon>
        <taxon>Lysobacteraceae</taxon>
        <taxon>Xanthomonas</taxon>
    </lineage>
</organism>
<dbReference type="PANTHER" id="PTHR11645">
    <property type="entry name" value="PYRROLINE-5-CARBOXYLATE REDUCTASE"/>
    <property type="match status" value="1"/>
</dbReference>
<keyword evidence="1" id="KW-0560">Oxidoreductase</keyword>
<dbReference type="GO" id="GO:0055129">
    <property type="term" value="P:L-proline biosynthetic process"/>
    <property type="evidence" value="ECO:0007669"/>
    <property type="project" value="TreeGrafter"/>
</dbReference>
<evidence type="ECO:0000259" key="2">
    <source>
        <dbReference type="Pfam" id="PF14748"/>
    </source>
</evidence>
<name>A0A8I0L3V2_XANCI</name>
<dbReference type="EMBL" id="JAABFR010000952">
    <property type="protein sequence ID" value="MBD4336909.1"/>
    <property type="molecule type" value="Genomic_DNA"/>
</dbReference>
<dbReference type="AlphaFoldDB" id="A0A8I0L3V2"/>
<reference evidence="3" key="1">
    <citation type="submission" date="2020-01" db="EMBL/GenBank/DDBJ databases">
        <authorList>
            <person name="Richard D."/>
        </authorList>
    </citation>
    <scope>NUCLEOTIDE SEQUENCE</scope>
    <source>
        <strain evidence="3">JP541</strain>
    </source>
</reference>
<dbReference type="Pfam" id="PF14748">
    <property type="entry name" value="P5CR_dimer"/>
    <property type="match status" value="1"/>
</dbReference>
<dbReference type="Proteomes" id="UP000653002">
    <property type="component" value="Unassembled WGS sequence"/>
</dbReference>
<proteinExistence type="predicted"/>
<dbReference type="PANTHER" id="PTHR11645:SF0">
    <property type="entry name" value="PYRROLINE-5-CARBOXYLATE REDUCTASE 3"/>
    <property type="match status" value="1"/>
</dbReference>
<gene>
    <name evidence="3" type="ORF">GUH15_12750</name>
</gene>
<dbReference type="PROSITE" id="PS00521">
    <property type="entry name" value="P5CR"/>
    <property type="match status" value="1"/>
</dbReference>